<name>A0ABQ6MGA3_9STRA</name>
<comment type="similarity">
    <text evidence="1 3">Belongs to the neutral ceramidase family.</text>
</comment>
<dbReference type="Pfam" id="PF17048">
    <property type="entry name" value="Ceramidse_alk_C"/>
    <property type="match status" value="1"/>
</dbReference>
<protein>
    <recommendedName>
        <fullName evidence="3">Neutral ceramidase</fullName>
        <ecNumber evidence="3">3.5.1.23</ecNumber>
    </recommendedName>
</protein>
<feature type="non-terminal residue" evidence="6">
    <location>
        <position position="1"/>
    </location>
</feature>
<evidence type="ECO:0000259" key="4">
    <source>
        <dbReference type="Pfam" id="PF04734"/>
    </source>
</evidence>
<keyword evidence="7" id="KW-1185">Reference proteome</keyword>
<keyword evidence="3" id="KW-0746">Sphingolipid metabolism</keyword>
<comment type="catalytic activity">
    <reaction evidence="3">
        <text>an N-acylsphing-4-enine + H2O = sphing-4-enine + a fatty acid</text>
        <dbReference type="Rhea" id="RHEA:20856"/>
        <dbReference type="ChEBI" id="CHEBI:15377"/>
        <dbReference type="ChEBI" id="CHEBI:28868"/>
        <dbReference type="ChEBI" id="CHEBI:52639"/>
        <dbReference type="ChEBI" id="CHEBI:57756"/>
        <dbReference type="EC" id="3.5.1.23"/>
    </reaction>
</comment>
<evidence type="ECO:0000256" key="2">
    <source>
        <dbReference type="ARBA" id="ARBA00022801"/>
    </source>
</evidence>
<proteinExistence type="inferred from homology"/>
<organism evidence="6 7">
    <name type="scientific">Tetraparma gracilis</name>
    <dbReference type="NCBI Taxonomy" id="2962635"/>
    <lineage>
        <taxon>Eukaryota</taxon>
        <taxon>Sar</taxon>
        <taxon>Stramenopiles</taxon>
        <taxon>Ochrophyta</taxon>
        <taxon>Bolidophyceae</taxon>
        <taxon>Parmales</taxon>
        <taxon>Triparmaceae</taxon>
        <taxon>Tetraparma</taxon>
    </lineage>
</organism>
<feature type="domain" description="Neutral/alkaline non-lysosomal ceramidase C-terminal" evidence="5">
    <location>
        <begin position="352"/>
        <end position="514"/>
    </location>
</feature>
<accession>A0ABQ6MGA3</accession>
<evidence type="ECO:0000256" key="1">
    <source>
        <dbReference type="ARBA" id="ARBA00009835"/>
    </source>
</evidence>
<dbReference type="Proteomes" id="UP001165060">
    <property type="component" value="Unassembled WGS sequence"/>
</dbReference>
<dbReference type="InterPro" id="IPR031329">
    <property type="entry name" value="NEUT/ALK_ceramidase_N"/>
</dbReference>
<evidence type="ECO:0000259" key="5">
    <source>
        <dbReference type="Pfam" id="PF17048"/>
    </source>
</evidence>
<dbReference type="InterPro" id="IPR038445">
    <property type="entry name" value="NCDase_C_sf"/>
</dbReference>
<comment type="caution">
    <text evidence="6">The sequence shown here is derived from an EMBL/GenBank/DDBJ whole genome shotgun (WGS) entry which is preliminary data.</text>
</comment>
<sequence>YLLNPESERAQYPHGDTDKNMLLLKFATPDADLGMLNWFAVHGTALNNTNKLISGDNKGLASYLFEKDMNGAATLPGQGKFVAAFASTNLGDVSPNTAGPRCLDTGLSCDTATSTCNGKNEMCVSFGPGTNGEMFESLKIIGTNQYDHAKDLYAAATNEVSGPIDYRHSFLHMADLKVTLADGSEVSTCPAALGYAFAAGTTDGPGMFDFTQGENSTSPFWNTVSGFLSKPTDEEIACQHPKPILLNTGDCEKPYAWDPENIPISVMRVGNLFILNAPGELTTMAGRRMRGAIKDLLVENGIPDPVITIAGLSNTYTHYITTFEEFQAQRYEAASTLYGPHTLDAYIQEFVRITKDMLNGDVSEPGTAPLDLTENQIEFTPPVIEDFVGIGHHFGDVTVDANPTYTTADTVSVTFRSANPRNDQKLNGSFLSVDKKNDDGSYTTLFVDGDWNTKFEWAGGVGHLGKSTTTIEWDIAESFGGAQAGTYRICHEGVAKEAFGKKKDFQGCSSDFEVTA</sequence>
<dbReference type="InterPro" id="IPR031331">
    <property type="entry name" value="NEUT/ALK_ceramidase_C"/>
</dbReference>
<dbReference type="PANTHER" id="PTHR12670">
    <property type="entry name" value="CERAMIDASE"/>
    <property type="match status" value="1"/>
</dbReference>
<evidence type="ECO:0000313" key="6">
    <source>
        <dbReference type="EMBL" id="GMI25821.1"/>
    </source>
</evidence>
<dbReference type="EMBL" id="BRYB01001440">
    <property type="protein sequence ID" value="GMI25821.1"/>
    <property type="molecule type" value="Genomic_DNA"/>
</dbReference>
<reference evidence="6 7" key="1">
    <citation type="journal article" date="2023" name="Commun. Biol.">
        <title>Genome analysis of Parmales, the sister group of diatoms, reveals the evolutionary specialization of diatoms from phago-mixotrophs to photoautotrophs.</title>
        <authorList>
            <person name="Ban H."/>
            <person name="Sato S."/>
            <person name="Yoshikawa S."/>
            <person name="Yamada K."/>
            <person name="Nakamura Y."/>
            <person name="Ichinomiya M."/>
            <person name="Sato N."/>
            <person name="Blanc-Mathieu R."/>
            <person name="Endo H."/>
            <person name="Kuwata A."/>
            <person name="Ogata H."/>
        </authorList>
    </citation>
    <scope>NUCLEOTIDE SEQUENCE [LARGE SCALE GENOMIC DNA]</scope>
</reference>
<keyword evidence="3" id="KW-0443">Lipid metabolism</keyword>
<evidence type="ECO:0000256" key="3">
    <source>
        <dbReference type="RuleBase" id="RU366019"/>
    </source>
</evidence>
<dbReference type="PANTHER" id="PTHR12670:SF1">
    <property type="entry name" value="NEUTRAL CERAMIDASE"/>
    <property type="match status" value="1"/>
</dbReference>
<keyword evidence="2 3" id="KW-0378">Hydrolase</keyword>
<feature type="domain" description="Neutral/alkaline non-lysosomal ceramidase N-terminal" evidence="4">
    <location>
        <begin position="1"/>
        <end position="348"/>
    </location>
</feature>
<dbReference type="Gene3D" id="2.60.40.2300">
    <property type="entry name" value="Neutral/alkaline non-lysosomal ceramidase, C-terminal domain"/>
    <property type="match status" value="1"/>
</dbReference>
<dbReference type="InterPro" id="IPR006823">
    <property type="entry name" value="Ceramidase_alk"/>
</dbReference>
<dbReference type="Pfam" id="PF04734">
    <property type="entry name" value="Ceramidase_alk"/>
    <property type="match status" value="1"/>
</dbReference>
<gene>
    <name evidence="6" type="ORF">TeGR_g4047</name>
</gene>
<dbReference type="EC" id="3.5.1.23" evidence="3"/>
<evidence type="ECO:0000313" key="7">
    <source>
        <dbReference type="Proteomes" id="UP001165060"/>
    </source>
</evidence>